<dbReference type="Pfam" id="PF05023">
    <property type="entry name" value="Phytochelatin"/>
    <property type="match status" value="1"/>
</dbReference>
<evidence type="ECO:0000259" key="5">
    <source>
        <dbReference type="PROSITE" id="PS51443"/>
    </source>
</evidence>
<dbReference type="Proteomes" id="UP000607653">
    <property type="component" value="Unassembled WGS sequence"/>
</dbReference>
<keyword evidence="7" id="KW-1185">Reference proteome</keyword>
<dbReference type="GO" id="GO:0046872">
    <property type="term" value="F:metal ion binding"/>
    <property type="evidence" value="ECO:0007669"/>
    <property type="project" value="UniProtKB-KW"/>
</dbReference>
<evidence type="ECO:0000313" key="7">
    <source>
        <dbReference type="Proteomes" id="UP000607653"/>
    </source>
</evidence>
<sequence length="54" mass="6052">MEGYFKLSPFYQTQSEPAYCGLASLSMVLNALGIDLFSLSESKRIPCMVERLLC</sequence>
<evidence type="ECO:0000256" key="1">
    <source>
        <dbReference type="ARBA" id="ARBA00012468"/>
    </source>
</evidence>
<dbReference type="AlphaFoldDB" id="A0A822ZXT8"/>
<comment type="caution">
    <text evidence="6">The sequence shown here is derived from an EMBL/GenBank/DDBJ whole genome shotgun (WGS) entry which is preliminary data.</text>
</comment>
<evidence type="ECO:0000313" key="6">
    <source>
        <dbReference type="EMBL" id="DAD46728.1"/>
    </source>
</evidence>
<dbReference type="InterPro" id="IPR038765">
    <property type="entry name" value="Papain-like_cys_pep_sf"/>
</dbReference>
<feature type="domain" description="Peptidase C83" evidence="5">
    <location>
        <begin position="1"/>
        <end position="54"/>
    </location>
</feature>
<reference evidence="6 7" key="1">
    <citation type="journal article" date="2020" name="Mol. Biol. Evol.">
        <title>Distinct Expression and Methylation Patterns for Genes with Different Fates following a Single Whole-Genome Duplication in Flowering Plants.</title>
        <authorList>
            <person name="Shi T."/>
            <person name="Rahmani R.S."/>
            <person name="Gugger P.F."/>
            <person name="Wang M."/>
            <person name="Li H."/>
            <person name="Zhang Y."/>
            <person name="Li Z."/>
            <person name="Wang Q."/>
            <person name="Van de Peer Y."/>
            <person name="Marchal K."/>
            <person name="Chen J."/>
        </authorList>
    </citation>
    <scope>NUCLEOTIDE SEQUENCE [LARGE SCALE GENOMIC DNA]</scope>
    <source>
        <tissue evidence="6">Leaf</tissue>
    </source>
</reference>
<dbReference type="Gene3D" id="3.90.70.30">
    <property type="entry name" value="Phytochelatin synthase, N-terminal domain"/>
    <property type="match status" value="1"/>
</dbReference>
<dbReference type="EC" id="2.3.2.15" evidence="1"/>
<evidence type="ECO:0000256" key="4">
    <source>
        <dbReference type="ARBA" id="ARBA00022723"/>
    </source>
</evidence>
<dbReference type="InterPro" id="IPR007719">
    <property type="entry name" value="PCS_N"/>
</dbReference>
<accession>A0A822ZXT8</accession>
<dbReference type="SUPFAM" id="SSF54001">
    <property type="entry name" value="Cysteine proteinases"/>
    <property type="match status" value="1"/>
</dbReference>
<dbReference type="PANTHER" id="PTHR33447">
    <property type="entry name" value="GLUTATHIONE GAMMA-GLUTAMYLCYSTEINYLTRANSFERASE"/>
    <property type="match status" value="1"/>
</dbReference>
<keyword evidence="4" id="KW-0479">Metal-binding</keyword>
<dbReference type="GO" id="GO:0016756">
    <property type="term" value="F:glutathione gamma-glutamylcysteinyltransferase activity"/>
    <property type="evidence" value="ECO:0007669"/>
    <property type="project" value="UniProtKB-EC"/>
</dbReference>
<proteinExistence type="predicted"/>
<evidence type="ECO:0000256" key="3">
    <source>
        <dbReference type="ARBA" id="ARBA00022679"/>
    </source>
</evidence>
<dbReference type="GO" id="GO:0046938">
    <property type="term" value="P:phytochelatin biosynthetic process"/>
    <property type="evidence" value="ECO:0007669"/>
    <property type="project" value="InterPro"/>
</dbReference>
<dbReference type="PANTHER" id="PTHR33447:SF2">
    <property type="entry name" value="GLUTATHIONE GAMMA-GLUTAMYLCYSTEINYLTRANSFERASE"/>
    <property type="match status" value="1"/>
</dbReference>
<organism evidence="6 7">
    <name type="scientific">Nelumbo nucifera</name>
    <name type="common">Sacred lotus</name>
    <dbReference type="NCBI Taxonomy" id="4432"/>
    <lineage>
        <taxon>Eukaryota</taxon>
        <taxon>Viridiplantae</taxon>
        <taxon>Streptophyta</taxon>
        <taxon>Embryophyta</taxon>
        <taxon>Tracheophyta</taxon>
        <taxon>Spermatophyta</taxon>
        <taxon>Magnoliopsida</taxon>
        <taxon>Proteales</taxon>
        <taxon>Nelumbonaceae</taxon>
        <taxon>Nelumbo</taxon>
    </lineage>
</organism>
<dbReference type="GO" id="GO:0010038">
    <property type="term" value="P:response to metal ion"/>
    <property type="evidence" value="ECO:0007669"/>
    <property type="project" value="InterPro"/>
</dbReference>
<keyword evidence="3" id="KW-0808">Transferase</keyword>
<dbReference type="EMBL" id="DUZY01000008">
    <property type="protein sequence ID" value="DAD46728.1"/>
    <property type="molecule type" value="Genomic_DNA"/>
</dbReference>
<dbReference type="PROSITE" id="PS51443">
    <property type="entry name" value="PCS"/>
    <property type="match status" value="1"/>
</dbReference>
<dbReference type="InterPro" id="IPR038156">
    <property type="entry name" value="PCS_N_sf"/>
</dbReference>
<protein>
    <recommendedName>
        <fullName evidence="1">glutathione gamma-glutamylcysteinyltransferase</fullName>
        <ecNumber evidence="1">2.3.2.15</ecNumber>
    </recommendedName>
</protein>
<evidence type="ECO:0000256" key="2">
    <source>
        <dbReference type="ARBA" id="ARBA00022539"/>
    </source>
</evidence>
<name>A0A822ZXT8_NELNU</name>
<dbReference type="InterPro" id="IPR040409">
    <property type="entry name" value="PCS-like"/>
</dbReference>
<keyword evidence="2" id="KW-0104">Cadmium</keyword>
<gene>
    <name evidence="6" type="ORF">HUJ06_016665</name>
</gene>